<reference evidence="3" key="1">
    <citation type="submission" date="2017-02" db="UniProtKB">
        <authorList>
            <consortium name="WormBaseParasite"/>
        </authorList>
    </citation>
    <scope>IDENTIFICATION</scope>
</reference>
<accession>A0A0M3K532</accession>
<dbReference type="EMBL" id="UYRR01032353">
    <property type="protein sequence ID" value="VDK55308.1"/>
    <property type="molecule type" value="Genomic_DNA"/>
</dbReference>
<evidence type="ECO:0000313" key="3">
    <source>
        <dbReference type="WBParaSite" id="ASIM_0001607301-mRNA-1"/>
    </source>
</evidence>
<evidence type="ECO:0000313" key="1">
    <source>
        <dbReference type="EMBL" id="VDK55308.1"/>
    </source>
</evidence>
<name>A0A0M3K532_ANISI</name>
<proteinExistence type="predicted"/>
<protein>
    <submittedName>
        <fullName evidence="3">SWIM-type domain-containing protein</fullName>
    </submittedName>
</protein>
<keyword evidence="2" id="KW-1185">Reference proteome</keyword>
<dbReference type="Proteomes" id="UP000267096">
    <property type="component" value="Unassembled WGS sequence"/>
</dbReference>
<evidence type="ECO:0000313" key="2">
    <source>
        <dbReference type="Proteomes" id="UP000267096"/>
    </source>
</evidence>
<dbReference type="WBParaSite" id="ASIM_0001607301-mRNA-1">
    <property type="protein sequence ID" value="ASIM_0001607301-mRNA-1"/>
    <property type="gene ID" value="ASIM_0001607301"/>
</dbReference>
<sequence length="241" mass="27522">MYKCFTELLLEISVLLKRYLISQGAFLSSKLRRKHFGDLTMAAQNGYPDMNVIFFKGIPKLMQRPNNCQSYPWRDINASDGGMLGGVQCPSMGSTHVSDCVEMDLDGNMRMNMSDKNDTAHYNLFDSITESKKVGGLQSESKKYPGEMGIALLRRATKCKARYNHVKLFMTREQLDQYIEQNKWLRMHENIRKHKGGLAIYCRCSGKNGRHRCGHKMMAIQRPEGCFVAKTTDGGKAHRHE</sequence>
<organism evidence="3">
    <name type="scientific">Anisakis simplex</name>
    <name type="common">Herring worm</name>
    <dbReference type="NCBI Taxonomy" id="6269"/>
    <lineage>
        <taxon>Eukaryota</taxon>
        <taxon>Metazoa</taxon>
        <taxon>Ecdysozoa</taxon>
        <taxon>Nematoda</taxon>
        <taxon>Chromadorea</taxon>
        <taxon>Rhabditida</taxon>
        <taxon>Spirurina</taxon>
        <taxon>Ascaridomorpha</taxon>
        <taxon>Ascaridoidea</taxon>
        <taxon>Anisakidae</taxon>
        <taxon>Anisakis</taxon>
        <taxon>Anisakis simplex complex</taxon>
    </lineage>
</organism>
<reference evidence="1 2" key="2">
    <citation type="submission" date="2018-11" db="EMBL/GenBank/DDBJ databases">
        <authorList>
            <consortium name="Pathogen Informatics"/>
        </authorList>
    </citation>
    <scope>NUCLEOTIDE SEQUENCE [LARGE SCALE GENOMIC DNA]</scope>
</reference>
<gene>
    <name evidence="1" type="ORF">ASIM_LOCUS15480</name>
</gene>
<dbReference type="AlphaFoldDB" id="A0A0M3K532"/>
<dbReference type="OrthoDB" id="10587500at2759"/>